<dbReference type="AlphaFoldDB" id="A0A371CJ12"/>
<feature type="compositionally biased region" description="Low complexity" evidence="1">
    <location>
        <begin position="111"/>
        <end position="128"/>
    </location>
</feature>
<evidence type="ECO:0000313" key="4">
    <source>
        <dbReference type="Proteomes" id="UP000256964"/>
    </source>
</evidence>
<organism evidence="3 4">
    <name type="scientific">Lentinus brumalis</name>
    <dbReference type="NCBI Taxonomy" id="2498619"/>
    <lineage>
        <taxon>Eukaryota</taxon>
        <taxon>Fungi</taxon>
        <taxon>Dikarya</taxon>
        <taxon>Basidiomycota</taxon>
        <taxon>Agaricomycotina</taxon>
        <taxon>Agaricomycetes</taxon>
        <taxon>Polyporales</taxon>
        <taxon>Polyporaceae</taxon>
        <taxon>Lentinus</taxon>
    </lineage>
</organism>
<sequence>QYEKALRSKGRTPEEEHVLATLTVLMDYLRKDYRSTLAKIASLKASGEITFDLLYAILVPRTILVTECPVTGEPRALQLLSASKYETSLCSLYVLLCESVDSTEEGAYPGRSESAANPSSNSSSLGRLPEARSKSARTYQAEQARRGSTGRLAPGLDC</sequence>
<protein>
    <recommendedName>
        <fullName evidence="2">DUF7025 domain-containing protein</fullName>
    </recommendedName>
</protein>
<dbReference type="InterPro" id="IPR054289">
    <property type="entry name" value="DUF7025"/>
</dbReference>
<evidence type="ECO:0000256" key="1">
    <source>
        <dbReference type="SAM" id="MobiDB-lite"/>
    </source>
</evidence>
<feature type="domain" description="DUF7025" evidence="2">
    <location>
        <begin position="40"/>
        <end position="105"/>
    </location>
</feature>
<dbReference type="STRING" id="139420.A0A371CJ12"/>
<feature type="region of interest" description="Disordered" evidence="1">
    <location>
        <begin position="106"/>
        <end position="158"/>
    </location>
</feature>
<gene>
    <name evidence="3" type="ORF">OH76DRAFT_1490451</name>
</gene>
<name>A0A371CJ12_9APHY</name>
<dbReference type="OrthoDB" id="10042665at2759"/>
<proteinExistence type="predicted"/>
<evidence type="ECO:0000259" key="2">
    <source>
        <dbReference type="Pfam" id="PF22942"/>
    </source>
</evidence>
<feature type="non-terminal residue" evidence="3">
    <location>
        <position position="158"/>
    </location>
</feature>
<dbReference type="Pfam" id="PF22942">
    <property type="entry name" value="DUF7025"/>
    <property type="match status" value="1"/>
</dbReference>
<dbReference type="Proteomes" id="UP000256964">
    <property type="component" value="Unassembled WGS sequence"/>
</dbReference>
<reference evidence="3 4" key="1">
    <citation type="journal article" date="2018" name="Biotechnol. Biofuels">
        <title>Integrative visual omics of the white-rot fungus Polyporus brumalis exposes the biotechnological potential of its oxidative enzymes for delignifying raw plant biomass.</title>
        <authorList>
            <person name="Miyauchi S."/>
            <person name="Rancon A."/>
            <person name="Drula E."/>
            <person name="Hage H."/>
            <person name="Chaduli D."/>
            <person name="Favel A."/>
            <person name="Grisel S."/>
            <person name="Henrissat B."/>
            <person name="Herpoel-Gimbert I."/>
            <person name="Ruiz-Duenas F.J."/>
            <person name="Chevret D."/>
            <person name="Hainaut M."/>
            <person name="Lin J."/>
            <person name="Wang M."/>
            <person name="Pangilinan J."/>
            <person name="Lipzen A."/>
            <person name="Lesage-Meessen L."/>
            <person name="Navarro D."/>
            <person name="Riley R."/>
            <person name="Grigoriev I.V."/>
            <person name="Zhou S."/>
            <person name="Raouche S."/>
            <person name="Rosso M.N."/>
        </authorList>
    </citation>
    <scope>NUCLEOTIDE SEQUENCE [LARGE SCALE GENOMIC DNA]</scope>
    <source>
        <strain evidence="3 4">BRFM 1820</strain>
    </source>
</reference>
<evidence type="ECO:0000313" key="3">
    <source>
        <dbReference type="EMBL" id="RDX40257.1"/>
    </source>
</evidence>
<keyword evidence="4" id="KW-1185">Reference proteome</keyword>
<dbReference type="EMBL" id="KZ857571">
    <property type="protein sequence ID" value="RDX40257.1"/>
    <property type="molecule type" value="Genomic_DNA"/>
</dbReference>
<accession>A0A371CJ12</accession>